<dbReference type="Proteomes" id="UP000323506">
    <property type="component" value="Chromosome D11"/>
</dbReference>
<proteinExistence type="predicted"/>
<dbReference type="EMBL" id="CM017711">
    <property type="protein sequence ID" value="TYG47595.1"/>
    <property type="molecule type" value="Genomic_DNA"/>
</dbReference>
<name>A0A5D2AUG7_GOSDA</name>
<evidence type="ECO:0000313" key="2">
    <source>
        <dbReference type="EMBL" id="TYG47595.1"/>
    </source>
</evidence>
<keyword evidence="1" id="KW-0812">Transmembrane</keyword>
<evidence type="ECO:0000313" key="3">
    <source>
        <dbReference type="Proteomes" id="UP000323506"/>
    </source>
</evidence>
<gene>
    <name evidence="2" type="ORF">ES288_D11G352100v1</name>
</gene>
<dbReference type="AlphaFoldDB" id="A0A5D2AUG7"/>
<reference evidence="2 3" key="1">
    <citation type="submission" date="2019-06" db="EMBL/GenBank/DDBJ databases">
        <title>WGS assembly of Gossypium darwinii.</title>
        <authorList>
            <person name="Chen Z.J."/>
            <person name="Sreedasyam A."/>
            <person name="Ando A."/>
            <person name="Song Q."/>
            <person name="De L."/>
            <person name="Hulse-Kemp A."/>
            <person name="Ding M."/>
            <person name="Ye W."/>
            <person name="Kirkbride R."/>
            <person name="Jenkins J."/>
            <person name="Plott C."/>
            <person name="Lovell J."/>
            <person name="Lin Y.-M."/>
            <person name="Vaughn R."/>
            <person name="Liu B."/>
            <person name="Li W."/>
            <person name="Simpson S."/>
            <person name="Scheffler B."/>
            <person name="Saski C."/>
            <person name="Grover C."/>
            <person name="Hu G."/>
            <person name="Conover J."/>
            <person name="Carlson J."/>
            <person name="Shu S."/>
            <person name="Boston L."/>
            <person name="Williams M."/>
            <person name="Peterson D."/>
            <person name="Mcgee K."/>
            <person name="Jones D."/>
            <person name="Wendel J."/>
            <person name="Stelly D."/>
            <person name="Grimwood J."/>
            <person name="Schmutz J."/>
        </authorList>
    </citation>
    <scope>NUCLEOTIDE SEQUENCE [LARGE SCALE GENOMIC DNA]</scope>
    <source>
        <strain evidence="2">1808015.09</strain>
    </source>
</reference>
<keyword evidence="1" id="KW-1133">Transmembrane helix</keyword>
<keyword evidence="1" id="KW-0472">Membrane</keyword>
<keyword evidence="3" id="KW-1185">Reference proteome</keyword>
<evidence type="ECO:0000256" key="1">
    <source>
        <dbReference type="SAM" id="Phobius"/>
    </source>
</evidence>
<accession>A0A5D2AUG7</accession>
<sequence>MITIHNSSRKNCFFLFCFSPKSSPFNSDSDATQQGHQWRATTVFRRYEGRGRNASWVETVAATWVVRRRGWMLKLLGFFIFSFRLIWGLRKIG</sequence>
<feature type="transmembrane region" description="Helical" evidence="1">
    <location>
        <begin position="71"/>
        <end position="89"/>
    </location>
</feature>
<organism evidence="2 3">
    <name type="scientific">Gossypium darwinii</name>
    <name type="common">Darwin's cotton</name>
    <name type="synonym">Gossypium barbadense var. darwinii</name>
    <dbReference type="NCBI Taxonomy" id="34276"/>
    <lineage>
        <taxon>Eukaryota</taxon>
        <taxon>Viridiplantae</taxon>
        <taxon>Streptophyta</taxon>
        <taxon>Embryophyta</taxon>
        <taxon>Tracheophyta</taxon>
        <taxon>Spermatophyta</taxon>
        <taxon>Magnoliopsida</taxon>
        <taxon>eudicotyledons</taxon>
        <taxon>Gunneridae</taxon>
        <taxon>Pentapetalae</taxon>
        <taxon>rosids</taxon>
        <taxon>malvids</taxon>
        <taxon>Malvales</taxon>
        <taxon>Malvaceae</taxon>
        <taxon>Malvoideae</taxon>
        <taxon>Gossypium</taxon>
    </lineage>
</organism>
<protein>
    <submittedName>
        <fullName evidence="2">Uncharacterized protein</fullName>
    </submittedName>
</protein>